<dbReference type="CDD" id="cd06071">
    <property type="entry name" value="Beach"/>
    <property type="match status" value="1"/>
</dbReference>
<evidence type="ECO:0000313" key="3">
    <source>
        <dbReference type="EnsemblProtists" id="PYU1_T001287"/>
    </source>
</evidence>
<dbReference type="SMART" id="SM00320">
    <property type="entry name" value="WD40"/>
    <property type="match status" value="3"/>
</dbReference>
<feature type="compositionally biased region" description="Low complexity" evidence="1">
    <location>
        <begin position="453"/>
        <end position="465"/>
    </location>
</feature>
<dbReference type="InterPro" id="IPR015943">
    <property type="entry name" value="WD40/YVTN_repeat-like_dom_sf"/>
</dbReference>
<dbReference type="SUPFAM" id="SSF81837">
    <property type="entry name" value="BEACH domain"/>
    <property type="match status" value="1"/>
</dbReference>
<dbReference type="AlphaFoldDB" id="K3W8J6"/>
<sequence>MALNTFAGRSFNDLTQYPVFPWVLSNYEDESLDLSDARNFRDLSKPMGALNPARLEESWERYNSFDDPLIPKFLYGSHYSTCAGVVLFFLFRLQPFAELQRRTQGGSFDLPDRLFHSIRDTWNMCNSHMSEVKELTPEFYCDGNFLRNVNKFPLGKRQDQHVVNDVQLPKWAATPEEFIRIHRAALESDHVSQHLHEWIDLIFGFKQRGKAALKANNVFYYLTYYGVVDLDRIKDPFLRESMELQIAHFGQCPMQLFGAPHPKRIATATFGRRSLATVGGEATATNPPVSATGGVKSGVASLGGPGSMKLPGSSGNATTNIARPLSLSFQDISLEEQEKRRNWSPSVDVKPLVPCAIRLTKVLPDRIVTVDELGVISMYSWRIVSKPQPQQHSVSRSSPPVSLTGAWTDAISTSPLECDSMSEEFSSAAIQFKDYKSTEKQSPKSSPRHSKDSASTFGESLSTSSLSEDTQCPWLLEAVRDDSPLDFIPRIPFHEERDGGSNGNFFPVAISSNGRVIVSGGGRGGALHFRLLDLDNGQVVGKASVTGHDGSVTSISVDKLTYNSASNQHDEEELIVSGSKDGTMALWRLSRVKQDLLFRLPRISSAPIMVLRGHSEAIRDCCVSTYLGLVVSCSEQVGIVHYLHSEGQVAFVFKPPKVTTGQAAAFTQVRVSRKGFILAVSRIRHDTNQGKQDALQSTSDPAHHGDTVVRCVCQVYNISGVLVHTESFEDENVIDVALSAEGDLVFLTVSPGMIRICRLEDFACVQEYLSPDPIKSPISATCFGPKEAVVLIASGHEDGTLVLQLLPDADGSLSLLASVRKMLGVSSKMKMVKGTVQHAQNLAMTTLGNAKAATSTARDIAGEALGEAKSMVRGFLTYLQRQSQEK</sequence>
<keyword evidence="4" id="KW-1185">Reference proteome</keyword>
<dbReference type="Gene3D" id="2.130.10.10">
    <property type="entry name" value="YVTN repeat-like/Quinoprotein amine dehydrogenase"/>
    <property type="match status" value="1"/>
</dbReference>
<organism evidence="3 4">
    <name type="scientific">Globisporangium ultimum (strain ATCC 200006 / CBS 805.95 / DAOM BR144)</name>
    <name type="common">Pythium ultimum</name>
    <dbReference type="NCBI Taxonomy" id="431595"/>
    <lineage>
        <taxon>Eukaryota</taxon>
        <taxon>Sar</taxon>
        <taxon>Stramenopiles</taxon>
        <taxon>Oomycota</taxon>
        <taxon>Peronosporomycetes</taxon>
        <taxon>Pythiales</taxon>
        <taxon>Pythiaceae</taxon>
        <taxon>Globisporangium</taxon>
    </lineage>
</organism>
<dbReference type="EMBL" id="GL376626">
    <property type="status" value="NOT_ANNOTATED_CDS"/>
    <property type="molecule type" value="Genomic_DNA"/>
</dbReference>
<reference evidence="4" key="1">
    <citation type="journal article" date="2010" name="Genome Biol.">
        <title>Genome sequence of the necrotrophic plant pathogen Pythium ultimum reveals original pathogenicity mechanisms and effector repertoire.</title>
        <authorList>
            <person name="Levesque C.A."/>
            <person name="Brouwer H."/>
            <person name="Cano L."/>
            <person name="Hamilton J.P."/>
            <person name="Holt C."/>
            <person name="Huitema E."/>
            <person name="Raffaele S."/>
            <person name="Robideau G.P."/>
            <person name="Thines M."/>
            <person name="Win J."/>
            <person name="Zerillo M.M."/>
            <person name="Beakes G.W."/>
            <person name="Boore J.L."/>
            <person name="Busam D."/>
            <person name="Dumas B."/>
            <person name="Ferriera S."/>
            <person name="Fuerstenberg S.I."/>
            <person name="Gachon C.M."/>
            <person name="Gaulin E."/>
            <person name="Govers F."/>
            <person name="Grenville-Briggs L."/>
            <person name="Horner N."/>
            <person name="Hostetler J."/>
            <person name="Jiang R.H."/>
            <person name="Johnson J."/>
            <person name="Krajaejun T."/>
            <person name="Lin H."/>
            <person name="Meijer H.J."/>
            <person name="Moore B."/>
            <person name="Morris P."/>
            <person name="Phuntmart V."/>
            <person name="Puiu D."/>
            <person name="Shetty J."/>
            <person name="Stajich J.E."/>
            <person name="Tripathy S."/>
            <person name="Wawra S."/>
            <person name="van West P."/>
            <person name="Whitty B.R."/>
            <person name="Coutinho P.M."/>
            <person name="Henrissat B."/>
            <person name="Martin F."/>
            <person name="Thomas P.D."/>
            <person name="Tyler B.M."/>
            <person name="De Vries R.P."/>
            <person name="Kamoun S."/>
            <person name="Yandell M."/>
            <person name="Tisserat N."/>
            <person name="Buell C.R."/>
        </authorList>
    </citation>
    <scope>NUCLEOTIDE SEQUENCE</scope>
    <source>
        <strain evidence="4">DAOM:BR144</strain>
    </source>
</reference>
<reference evidence="3" key="3">
    <citation type="submission" date="2015-02" db="UniProtKB">
        <authorList>
            <consortium name="EnsemblProtists"/>
        </authorList>
    </citation>
    <scope>IDENTIFICATION</scope>
    <source>
        <strain evidence="3">DAOM BR144</strain>
    </source>
</reference>
<dbReference type="PANTHER" id="PTHR13743:SF123">
    <property type="entry name" value="PROTEIN FAN"/>
    <property type="match status" value="1"/>
</dbReference>
<dbReference type="STRING" id="431595.K3W8J6"/>
<dbReference type="SUPFAM" id="SSF50978">
    <property type="entry name" value="WD40 repeat-like"/>
    <property type="match status" value="1"/>
</dbReference>
<dbReference type="eggNOG" id="KOG1787">
    <property type="taxonomic scope" value="Eukaryota"/>
</dbReference>
<dbReference type="Proteomes" id="UP000019132">
    <property type="component" value="Unassembled WGS sequence"/>
</dbReference>
<name>K3W8J6_GLOUD</name>
<dbReference type="HOGENOM" id="CLU_325579_0_0_1"/>
<protein>
    <recommendedName>
        <fullName evidence="2">BEACH domain-containing protein</fullName>
    </recommendedName>
</protein>
<dbReference type="InParanoid" id="K3W8J6"/>
<evidence type="ECO:0000256" key="1">
    <source>
        <dbReference type="SAM" id="MobiDB-lite"/>
    </source>
</evidence>
<dbReference type="SMART" id="SM01026">
    <property type="entry name" value="Beach"/>
    <property type="match status" value="1"/>
</dbReference>
<reference evidence="4" key="2">
    <citation type="submission" date="2010-04" db="EMBL/GenBank/DDBJ databases">
        <authorList>
            <person name="Buell R."/>
            <person name="Hamilton J."/>
            <person name="Hostetler J."/>
        </authorList>
    </citation>
    <scope>NUCLEOTIDE SEQUENCE [LARGE SCALE GENOMIC DNA]</scope>
    <source>
        <strain evidence="4">DAOM:BR144</strain>
    </source>
</reference>
<dbReference type="PROSITE" id="PS50197">
    <property type="entry name" value="BEACH"/>
    <property type="match status" value="1"/>
</dbReference>
<dbReference type="VEuPathDB" id="FungiDB:PYU1_G001287"/>
<dbReference type="PANTHER" id="PTHR13743">
    <property type="entry name" value="BEIGE/BEACH-RELATED"/>
    <property type="match status" value="1"/>
</dbReference>
<dbReference type="EnsemblProtists" id="PYU1_T001287">
    <property type="protein sequence ID" value="PYU1_T001287"/>
    <property type="gene ID" value="PYU1_G001287"/>
</dbReference>
<dbReference type="Pfam" id="PF02138">
    <property type="entry name" value="Beach"/>
    <property type="match status" value="1"/>
</dbReference>
<evidence type="ECO:0000313" key="4">
    <source>
        <dbReference type="Proteomes" id="UP000019132"/>
    </source>
</evidence>
<dbReference type="InterPro" id="IPR001680">
    <property type="entry name" value="WD40_rpt"/>
</dbReference>
<dbReference type="InterPro" id="IPR036322">
    <property type="entry name" value="WD40_repeat_dom_sf"/>
</dbReference>
<accession>K3W8J6</accession>
<feature type="region of interest" description="Disordered" evidence="1">
    <location>
        <begin position="436"/>
        <end position="465"/>
    </location>
</feature>
<dbReference type="Pfam" id="PF00400">
    <property type="entry name" value="WD40"/>
    <property type="match status" value="1"/>
</dbReference>
<dbReference type="Gene3D" id="1.10.1540.10">
    <property type="entry name" value="BEACH domain"/>
    <property type="match status" value="1"/>
</dbReference>
<dbReference type="InterPro" id="IPR050865">
    <property type="entry name" value="BEACH_Domain"/>
</dbReference>
<evidence type="ECO:0000259" key="2">
    <source>
        <dbReference type="PROSITE" id="PS50197"/>
    </source>
</evidence>
<dbReference type="InterPro" id="IPR036372">
    <property type="entry name" value="BEACH_dom_sf"/>
</dbReference>
<feature type="domain" description="BEACH" evidence="2">
    <location>
        <begin position="1"/>
        <end position="264"/>
    </location>
</feature>
<proteinExistence type="predicted"/>
<dbReference type="InterPro" id="IPR000409">
    <property type="entry name" value="BEACH_dom"/>
</dbReference>